<comment type="caution">
    <text evidence="3">The sequence shown here is derived from an EMBL/GenBank/DDBJ whole genome shotgun (WGS) entry which is preliminary data.</text>
</comment>
<keyword evidence="4" id="KW-1185">Reference proteome</keyword>
<proteinExistence type="predicted"/>
<protein>
    <submittedName>
        <fullName evidence="3">Amidase</fullName>
        <ecNumber evidence="3">3.5.1.4</ecNumber>
    </submittedName>
</protein>
<dbReference type="PANTHER" id="PTHR42678:SF34">
    <property type="entry name" value="OS04G0183300 PROTEIN"/>
    <property type="match status" value="1"/>
</dbReference>
<accession>A0A437JBT0</accession>
<evidence type="ECO:0000259" key="2">
    <source>
        <dbReference type="Pfam" id="PF01425"/>
    </source>
</evidence>
<gene>
    <name evidence="3" type="ORF">ENE74_00905</name>
</gene>
<dbReference type="PANTHER" id="PTHR42678">
    <property type="entry name" value="AMIDASE"/>
    <property type="match status" value="1"/>
</dbReference>
<name>A0A437JBT0_9SPHN</name>
<sequence>MRISVPLFILWAACAIPLRAQAIEEETIASLTQGMAAGRITSTSAVDAYLARIAAMDRAGPRLNSIIALNPDARGEAQARDAERKAGRLRGPLHGVPILIKDNVEVRGMPTTAGSLALARNNPGRDAPLVAALRAQGAVILGKTNLSEWANIRSSRSLSGWSAIGGLTRNPYALDRTTCGSSSGSGAAIAAGFAAAAVGTETDGSIICPSSMTGLVGLKPTLGLIPRTHVVPISHSQDTAGPMARSVRDAAMLFSAMIAVDPADPATRDASRYKKDYAAALDPARIRGMRIGIVRIGAQPEWRARFDAALATLKAAGAELVEIKPTPAEGMGDAEGIVLYTELKADLAAYLATTRADQVLDRTLSDLIEFNDREAAREMPLFGQDTFMEAEATKGLDDPAYLAARQTSLRLAGKDGIDRMLAENRIEMIVMPSYGPAWPSDTAWGDQYEGPGGSTGRAAIAGYPHLTVPMGLVRGLPVGLSFIGTAHDDQKLLDIGYAYEQAARIRIKPDFRPTVDSGPELEGAIATR</sequence>
<dbReference type="Pfam" id="PF01425">
    <property type="entry name" value="Amidase"/>
    <property type="match status" value="1"/>
</dbReference>
<keyword evidence="1" id="KW-0732">Signal</keyword>
<feature type="chain" id="PRO_5019340947" evidence="1">
    <location>
        <begin position="23"/>
        <end position="528"/>
    </location>
</feature>
<feature type="signal peptide" evidence="1">
    <location>
        <begin position="1"/>
        <end position="22"/>
    </location>
</feature>
<dbReference type="Proteomes" id="UP000282977">
    <property type="component" value="Unassembled WGS sequence"/>
</dbReference>
<dbReference type="NCBIfam" id="NF006006">
    <property type="entry name" value="PRK08137.1"/>
    <property type="match status" value="1"/>
</dbReference>
<dbReference type="InterPro" id="IPR036928">
    <property type="entry name" value="AS_sf"/>
</dbReference>
<evidence type="ECO:0000313" key="3">
    <source>
        <dbReference type="EMBL" id="RVT43230.1"/>
    </source>
</evidence>
<evidence type="ECO:0000313" key="4">
    <source>
        <dbReference type="Proteomes" id="UP000282977"/>
    </source>
</evidence>
<keyword evidence="3" id="KW-0378">Hydrolase</keyword>
<dbReference type="OrthoDB" id="9811471at2"/>
<evidence type="ECO:0000256" key="1">
    <source>
        <dbReference type="SAM" id="SignalP"/>
    </source>
</evidence>
<dbReference type="EC" id="3.5.1.4" evidence="3"/>
<dbReference type="AlphaFoldDB" id="A0A437JBT0"/>
<dbReference type="EMBL" id="RZUL01000001">
    <property type="protein sequence ID" value="RVT43230.1"/>
    <property type="molecule type" value="Genomic_DNA"/>
</dbReference>
<dbReference type="GO" id="GO:0004040">
    <property type="term" value="F:amidase activity"/>
    <property type="evidence" value="ECO:0007669"/>
    <property type="project" value="UniProtKB-EC"/>
</dbReference>
<reference evidence="3 4" key="1">
    <citation type="submission" date="2019-01" db="EMBL/GenBank/DDBJ databases">
        <authorList>
            <person name="Chen W.-M."/>
        </authorList>
    </citation>
    <scope>NUCLEOTIDE SEQUENCE [LARGE SCALE GENOMIC DNA]</scope>
    <source>
        <strain evidence="3 4">TLA-22</strain>
    </source>
</reference>
<feature type="domain" description="Amidase" evidence="2">
    <location>
        <begin position="46"/>
        <end position="493"/>
    </location>
</feature>
<dbReference type="InterPro" id="IPR023631">
    <property type="entry name" value="Amidase_dom"/>
</dbReference>
<dbReference type="RefSeq" id="WP_127688766.1">
    <property type="nucleotide sequence ID" value="NZ_RZUL01000001.1"/>
</dbReference>
<dbReference type="Gene3D" id="3.90.1300.10">
    <property type="entry name" value="Amidase signature (AS) domain"/>
    <property type="match status" value="1"/>
</dbReference>
<organism evidence="3 4">
    <name type="scientific">Sphingobium algorifonticola</name>
    <dbReference type="NCBI Taxonomy" id="2008318"/>
    <lineage>
        <taxon>Bacteria</taxon>
        <taxon>Pseudomonadati</taxon>
        <taxon>Pseudomonadota</taxon>
        <taxon>Alphaproteobacteria</taxon>
        <taxon>Sphingomonadales</taxon>
        <taxon>Sphingomonadaceae</taxon>
        <taxon>Sphingobium</taxon>
    </lineage>
</organism>
<dbReference type="SUPFAM" id="SSF75304">
    <property type="entry name" value="Amidase signature (AS) enzymes"/>
    <property type="match status" value="1"/>
</dbReference>